<dbReference type="EMBL" id="KQ087209">
    <property type="protein sequence ID" value="KLT42071.1"/>
    <property type="molecule type" value="Genomic_DNA"/>
</dbReference>
<evidence type="ECO:0000256" key="1">
    <source>
        <dbReference type="SAM" id="MobiDB-lite"/>
    </source>
</evidence>
<protein>
    <submittedName>
        <fullName evidence="2">Uncharacterized protein</fullName>
    </submittedName>
</protein>
<dbReference type="Proteomes" id="UP000053611">
    <property type="component" value="Unassembled WGS sequence"/>
</dbReference>
<feature type="compositionally biased region" description="Polar residues" evidence="1">
    <location>
        <begin position="15"/>
        <end position="30"/>
    </location>
</feature>
<dbReference type="PANTHER" id="PTHR38696:SF1">
    <property type="entry name" value="MEDIATOR OF RNA POLYMERASE II TRANSCRIPTION SUBUNIT 13"/>
    <property type="match status" value="1"/>
</dbReference>
<name>A0A0J0XLS4_9TREE</name>
<dbReference type="PANTHER" id="PTHR38696">
    <property type="entry name" value="MEDIATOR OF RNA POLYMERASE II TRANSCRIPTION SUBUNIT 13"/>
    <property type="match status" value="1"/>
</dbReference>
<dbReference type="GeneID" id="28983879"/>
<feature type="region of interest" description="Disordered" evidence="1">
    <location>
        <begin position="1"/>
        <end position="121"/>
    </location>
</feature>
<dbReference type="RefSeq" id="XP_018278562.1">
    <property type="nucleotide sequence ID" value="XM_018423276.1"/>
</dbReference>
<dbReference type="OrthoDB" id="3255427at2759"/>
<evidence type="ECO:0000313" key="2">
    <source>
        <dbReference type="EMBL" id="KLT42071.1"/>
    </source>
</evidence>
<dbReference type="STRING" id="879819.A0A0J0XLS4"/>
<feature type="compositionally biased region" description="Basic and acidic residues" evidence="1">
    <location>
        <begin position="93"/>
        <end position="106"/>
    </location>
</feature>
<keyword evidence="3" id="KW-1185">Reference proteome</keyword>
<reference evidence="2 3" key="1">
    <citation type="submission" date="2015-03" db="EMBL/GenBank/DDBJ databases">
        <title>Genomics and transcriptomics of the oil-accumulating basidiomycete yeast T. oleaginosus allow insights into substrate utilization and the diverse evolutionary trajectories of mating systems in fungi.</title>
        <authorList>
            <consortium name="DOE Joint Genome Institute"/>
            <person name="Kourist R."/>
            <person name="Kracht O."/>
            <person name="Bracharz F."/>
            <person name="Lipzen A."/>
            <person name="Nolan M."/>
            <person name="Ohm R."/>
            <person name="Grigoriev I."/>
            <person name="Sun S."/>
            <person name="Heitman J."/>
            <person name="Bruck T."/>
            <person name="Nowrousian M."/>
        </authorList>
    </citation>
    <scope>NUCLEOTIDE SEQUENCE [LARGE SCALE GENOMIC DNA]</scope>
    <source>
        <strain evidence="2 3">IBC0246</strain>
    </source>
</reference>
<proteinExistence type="predicted"/>
<organism evidence="2 3">
    <name type="scientific">Cutaneotrichosporon oleaginosum</name>
    <dbReference type="NCBI Taxonomy" id="879819"/>
    <lineage>
        <taxon>Eukaryota</taxon>
        <taxon>Fungi</taxon>
        <taxon>Dikarya</taxon>
        <taxon>Basidiomycota</taxon>
        <taxon>Agaricomycotina</taxon>
        <taxon>Tremellomycetes</taxon>
        <taxon>Trichosporonales</taxon>
        <taxon>Trichosporonaceae</taxon>
        <taxon>Cutaneotrichosporon</taxon>
    </lineage>
</organism>
<evidence type="ECO:0000313" key="3">
    <source>
        <dbReference type="Proteomes" id="UP000053611"/>
    </source>
</evidence>
<accession>A0A0J0XLS4</accession>
<feature type="compositionally biased region" description="Polar residues" evidence="1">
    <location>
        <begin position="63"/>
        <end position="73"/>
    </location>
</feature>
<sequence>MPLALKLGGHKRTKSSAPDTPTSNGSSTPNGVHVPSDMNGDAPRSPRIVVTEQPPSILKAHTPSVSSDSSASMFTKKRMSLSDMRGLSIGRTETTDSRWSADERESSSPSSSGSGMCPLPESSQKAPFPFFSMTLSGTATLSFIALPVHLRPAVIAGVRKAWKHGIRSMDSVEYAPELMEFHKRKGCDGGVWELTLKGDAWNPRSEDKVSSKRIILYLLIEFAKHGYQLSTSYRMSAKDSGKDTLVFSSCDPDPDPVFFAVAFYSHDRIWIIDAEADVGQALEEGIKATWVDGVKAARVRQRHCREIKLAGTPWVAHSKSALISARVIHLTIMKYVTHKSMGYELAGNVNMADLETGELPVSFYRKTGAGEWGTFDALPAPTPVSEAARRSMTVGV</sequence>
<dbReference type="AlphaFoldDB" id="A0A0J0XLS4"/>
<gene>
    <name evidence="2" type="ORF">CC85DRAFT_285844</name>
</gene>